<organism evidence="2 3">
    <name type="scientific">Vitis vinifera</name>
    <name type="common">Grape</name>
    <dbReference type="NCBI Taxonomy" id="29760"/>
    <lineage>
        <taxon>Eukaryota</taxon>
        <taxon>Viridiplantae</taxon>
        <taxon>Streptophyta</taxon>
        <taxon>Embryophyta</taxon>
        <taxon>Tracheophyta</taxon>
        <taxon>Spermatophyta</taxon>
        <taxon>Magnoliopsida</taxon>
        <taxon>eudicotyledons</taxon>
        <taxon>Gunneridae</taxon>
        <taxon>Pentapetalae</taxon>
        <taxon>rosids</taxon>
        <taxon>Vitales</taxon>
        <taxon>Vitaceae</taxon>
        <taxon>Viteae</taxon>
        <taxon>Vitis</taxon>
    </lineage>
</organism>
<dbReference type="AlphaFoldDB" id="A0A438JEB5"/>
<name>A0A438JEB5_VITVI</name>
<reference evidence="2 3" key="1">
    <citation type="journal article" date="2018" name="PLoS Genet.">
        <title>Population sequencing reveals clonal diversity and ancestral inbreeding in the grapevine cultivar Chardonnay.</title>
        <authorList>
            <person name="Roach M.J."/>
            <person name="Johnson D.L."/>
            <person name="Bohlmann J."/>
            <person name="van Vuuren H.J."/>
            <person name="Jones S.J."/>
            <person name="Pretorius I.S."/>
            <person name="Schmidt S.A."/>
            <person name="Borneman A.R."/>
        </authorList>
    </citation>
    <scope>NUCLEOTIDE SEQUENCE [LARGE SCALE GENOMIC DNA]</scope>
    <source>
        <strain evidence="3">cv. Chardonnay</strain>
        <tissue evidence="2">Leaf</tissue>
    </source>
</reference>
<gene>
    <name evidence="2" type="ORF">CK203_022709</name>
</gene>
<sequence>MAQDKRKVVGQNDNETESLRFDYELHALRQNLKTSQVKERSKEKQRGKASKVKRSKEDSSCSLLSHFWSTSEVHFIHAIYHFKAQEVKNPTLQTVYDLELK</sequence>
<protein>
    <submittedName>
        <fullName evidence="2">Uncharacterized protein</fullName>
    </submittedName>
</protein>
<accession>A0A438JEB5</accession>
<feature type="region of interest" description="Disordered" evidence="1">
    <location>
        <begin position="32"/>
        <end position="59"/>
    </location>
</feature>
<dbReference type="Proteomes" id="UP000288805">
    <property type="component" value="Unassembled WGS sequence"/>
</dbReference>
<dbReference type="EMBL" id="QGNW01000046">
    <property type="protein sequence ID" value="RVX07293.1"/>
    <property type="molecule type" value="Genomic_DNA"/>
</dbReference>
<evidence type="ECO:0000313" key="2">
    <source>
        <dbReference type="EMBL" id="RVX07293.1"/>
    </source>
</evidence>
<evidence type="ECO:0000313" key="3">
    <source>
        <dbReference type="Proteomes" id="UP000288805"/>
    </source>
</evidence>
<feature type="compositionally biased region" description="Basic and acidic residues" evidence="1">
    <location>
        <begin position="36"/>
        <end position="46"/>
    </location>
</feature>
<comment type="caution">
    <text evidence="2">The sequence shown here is derived from an EMBL/GenBank/DDBJ whole genome shotgun (WGS) entry which is preliminary data.</text>
</comment>
<evidence type="ECO:0000256" key="1">
    <source>
        <dbReference type="SAM" id="MobiDB-lite"/>
    </source>
</evidence>
<proteinExistence type="predicted"/>